<dbReference type="InterPro" id="IPR006530">
    <property type="entry name" value="YD"/>
</dbReference>
<reference evidence="3 4" key="1">
    <citation type="submission" date="2020-07" db="EMBL/GenBank/DDBJ databases">
        <authorList>
            <person name="Feng X."/>
        </authorList>
    </citation>
    <scope>NUCLEOTIDE SEQUENCE [LARGE SCALE GENOMIC DNA]</scope>
    <source>
        <strain evidence="3 4">JCM14086</strain>
    </source>
</reference>
<dbReference type="Pfam" id="PF09136">
    <property type="entry name" value="Glucodextran_B"/>
    <property type="match status" value="1"/>
</dbReference>
<keyword evidence="4" id="KW-1185">Reference proteome</keyword>
<proteinExistence type="predicted"/>
<sequence>MRESLDTGSTYSQYNDVNELRQLGGAGSTLVEGTIDEAANVTVNGENAVVTSLPGGDFLFRREIPVNEGSNTITIEATDASENSATQSYNVFVGGVQKVLEYDLNGNLRYEKDDQGVVLREFEWDARNRLVAIVDGANRSEFEYDGLDRRVRIVEKESGVEVSNETYLWAGSEILQKRNDSSTTVLRNYFEDGFEEGSDSFFYTKDHLGSIREVIADDGTTVEAVYDYSPWGEVTKIGGTGVESDFLYTGHFYHEESDLFLTWFRAYDPELGRWISRDSIEEAGGINLYSYILNRPISSVDPLGLIIMNPMIDVSPEAISDAHQIRRDGHNLYPGPDNSASRHIYGSRELTEATNAATARAYGVVNEVQGLVLHDIPRLRSRILGETPWAFSIDDLFMNEIGIDNARQKECDSEEVNDGSDSFVGRMLDSFFILL</sequence>
<dbReference type="AlphaFoldDB" id="A0A7X1E6R2"/>
<comment type="caution">
    <text evidence="3">The sequence shown here is derived from an EMBL/GenBank/DDBJ whole genome shotgun (WGS) entry which is preliminary data.</text>
</comment>
<dbReference type="EMBL" id="JACHVA010000105">
    <property type="protein sequence ID" value="MBC2602917.1"/>
    <property type="molecule type" value="Genomic_DNA"/>
</dbReference>
<dbReference type="Pfam" id="PF25023">
    <property type="entry name" value="TEN_YD-shell"/>
    <property type="match status" value="1"/>
</dbReference>
<gene>
    <name evidence="3" type="ORF">H5P30_14130</name>
</gene>
<dbReference type="Gene3D" id="2.180.10.10">
    <property type="entry name" value="RHS repeat-associated core"/>
    <property type="match status" value="1"/>
</dbReference>
<accession>A0A7X1E6R2</accession>
<dbReference type="InterPro" id="IPR050708">
    <property type="entry name" value="T6SS_VgrG/RHS"/>
</dbReference>
<dbReference type="NCBIfam" id="TIGR03696">
    <property type="entry name" value="Rhs_assc_core"/>
    <property type="match status" value="1"/>
</dbReference>
<dbReference type="Proteomes" id="UP000525652">
    <property type="component" value="Unassembled WGS sequence"/>
</dbReference>
<organism evidence="3 4">
    <name type="scientific">Puniceicoccus vermicola</name>
    <dbReference type="NCBI Taxonomy" id="388746"/>
    <lineage>
        <taxon>Bacteria</taxon>
        <taxon>Pseudomonadati</taxon>
        <taxon>Verrucomicrobiota</taxon>
        <taxon>Opitutia</taxon>
        <taxon>Puniceicoccales</taxon>
        <taxon>Puniceicoccaceae</taxon>
        <taxon>Puniceicoccus</taxon>
    </lineage>
</organism>
<evidence type="ECO:0000313" key="3">
    <source>
        <dbReference type="EMBL" id="MBC2602917.1"/>
    </source>
</evidence>
<evidence type="ECO:0000259" key="2">
    <source>
        <dbReference type="Pfam" id="PF25023"/>
    </source>
</evidence>
<dbReference type="PANTHER" id="PTHR32305">
    <property type="match status" value="1"/>
</dbReference>
<dbReference type="PANTHER" id="PTHR32305:SF15">
    <property type="entry name" value="PROTEIN RHSA-RELATED"/>
    <property type="match status" value="1"/>
</dbReference>
<dbReference type="InterPro" id="IPR022385">
    <property type="entry name" value="Rhs_assc_core"/>
</dbReference>
<dbReference type="NCBIfam" id="TIGR01643">
    <property type="entry name" value="YD_repeat_2x"/>
    <property type="match status" value="1"/>
</dbReference>
<dbReference type="RefSeq" id="WP_185693581.1">
    <property type="nucleotide sequence ID" value="NZ_JACHVA010000105.1"/>
</dbReference>
<dbReference type="InterPro" id="IPR056823">
    <property type="entry name" value="TEN-like_YD-shell"/>
</dbReference>
<evidence type="ECO:0000256" key="1">
    <source>
        <dbReference type="ARBA" id="ARBA00022737"/>
    </source>
</evidence>
<protein>
    <submittedName>
        <fullName evidence="3">RHS repeat-associated core domain-containing protein</fullName>
    </submittedName>
</protein>
<name>A0A7X1E6R2_9BACT</name>
<keyword evidence="1" id="KW-0677">Repeat</keyword>
<evidence type="ECO:0000313" key="4">
    <source>
        <dbReference type="Proteomes" id="UP000525652"/>
    </source>
</evidence>
<feature type="domain" description="Teneurin-like YD-shell" evidence="2">
    <location>
        <begin position="101"/>
        <end position="291"/>
    </location>
</feature>